<feature type="domain" description="DUF5110" evidence="5">
    <location>
        <begin position="769"/>
        <end position="837"/>
    </location>
</feature>
<feature type="domain" description="Glycosyl hydrolase family 31 C-terminal" evidence="6">
    <location>
        <begin position="657"/>
        <end position="752"/>
    </location>
</feature>
<dbReference type="SUPFAM" id="SSF51011">
    <property type="entry name" value="Glycosyl hydrolase domain"/>
    <property type="match status" value="1"/>
</dbReference>
<dbReference type="Proteomes" id="UP000245362">
    <property type="component" value="Unassembled WGS sequence"/>
</dbReference>
<evidence type="ECO:0000259" key="6">
    <source>
        <dbReference type="Pfam" id="PF21365"/>
    </source>
</evidence>
<dbReference type="SUPFAM" id="SSF51445">
    <property type="entry name" value="(Trans)glycosidases"/>
    <property type="match status" value="1"/>
</dbReference>
<dbReference type="Gene3D" id="3.20.20.80">
    <property type="entry name" value="Glycosidases"/>
    <property type="match status" value="1"/>
</dbReference>
<name>A0A2U3B755_9VIBR</name>
<evidence type="ECO:0000256" key="2">
    <source>
        <dbReference type="RuleBase" id="RU361185"/>
    </source>
</evidence>
<dbReference type="InterPro" id="IPR048395">
    <property type="entry name" value="Glyco_hydro_31_C"/>
</dbReference>
<dbReference type="Pfam" id="PF01055">
    <property type="entry name" value="Glyco_hydro_31_2nd"/>
    <property type="match status" value="1"/>
</dbReference>
<reference evidence="7 8" key="1">
    <citation type="submission" date="2018-05" db="EMBL/GenBank/DDBJ databases">
        <title>Vibrio limimaris sp. nov., isolated from marine sediment.</title>
        <authorList>
            <person name="Li C.-M."/>
        </authorList>
    </citation>
    <scope>NUCLEOTIDE SEQUENCE [LARGE SCALE GENOMIC DNA]</scope>
    <source>
        <strain evidence="7 8">E4404</strain>
    </source>
</reference>
<dbReference type="GO" id="GO:0005975">
    <property type="term" value="P:carbohydrate metabolic process"/>
    <property type="evidence" value="ECO:0007669"/>
    <property type="project" value="InterPro"/>
</dbReference>
<dbReference type="Pfam" id="PF17137">
    <property type="entry name" value="DUF5110"/>
    <property type="match status" value="1"/>
</dbReference>
<dbReference type="PANTHER" id="PTHR43863">
    <property type="entry name" value="HYDROLASE, PUTATIVE (AFU_ORTHOLOGUE AFUA_1G03140)-RELATED"/>
    <property type="match status" value="1"/>
</dbReference>
<comment type="similarity">
    <text evidence="1 2">Belongs to the glycosyl hydrolase 31 family.</text>
</comment>
<protein>
    <submittedName>
        <fullName evidence="7">Glycoside hydrolase family 31</fullName>
    </submittedName>
</protein>
<sequence length="883" mass="99446">MSVKTNSYLLALLCVAGTSASAAEVTDTFQFFSGEKYQLRAVDVFRMGKAYPKMKLPKKLRPLYKEAFYSEAAFRTALEEALGRPFTQAHFAELAEKSRAEAQKLVVKTYSNTMIQLLYQNADDAQLPEPSEFITVERALTQRDLHIGSYSFSTTSLKANVDSRTLCVDIKTQNGQPITIICPDQSSGLTVKADPSYRLNGLGQEFQNPGVMDGSWNGRVRHSGNKMEAFNGGATGNTQFPVLYATNPDKPDFALYLDNMSSVTWDFKQQPWHIEPADDKQSLFLFTADDLPELRHTYMSMVGKPLVPPRKMFGMWLSEYGFDNWQELDDKLLTLKQHHFPIDGVVMDLQWFGNVSNADPMSQMGSLTWDRKHFPQPEKKVASLKEQGIGMVLIEESYVSEGLKSFQVMGDAGYLARDPDTGKPIDTDPAGIGHWWGKGGMIDWTNPEAAKYWHDWKRAPLIDMGVMGHWTDLGEPEIYNGKGIYYQDKTHPEIHNIYNYRWIESIYNGYQAHGTQQRPFMMTRSGGPGIQKFGASMWSADIGSNLDSLAVHAGMQENMMLSGIDYYGSDIGGFHRSGLGVIGEGKTKALNETYTQWFAYSSLLDVPVRPHTENLCNCKETAPDRIGEIDSNRYNLERRYQLIPYMYSLAHLAHLNGEPVFPSLSYEYPKDVQAVRADHKMIGSDLLTVAVANLWQTSTDVYLPAGVWFDYASNQVYHSEKGQVLSDYPLRKDIDGELVYTLPLFAREGAIIPYNPQEKALSSEVPETLALKVFGLAKHSEFTLYEDDGNTTAYLKGAVRQTHITTRVNDQSASLSVSSEGSYVGAPESRELHVEWIMPNRDIAKVLLNGQTVSEWHYNDNLLVIDAGQFQVNENQRVEVKFR</sequence>
<evidence type="ECO:0000256" key="1">
    <source>
        <dbReference type="ARBA" id="ARBA00007806"/>
    </source>
</evidence>
<evidence type="ECO:0000313" key="8">
    <source>
        <dbReference type="Proteomes" id="UP000245362"/>
    </source>
</evidence>
<feature type="chain" id="PRO_5015732357" evidence="3">
    <location>
        <begin position="23"/>
        <end position="883"/>
    </location>
</feature>
<keyword evidence="2 7" id="KW-0378">Hydrolase</keyword>
<proteinExistence type="inferred from homology"/>
<evidence type="ECO:0000259" key="5">
    <source>
        <dbReference type="Pfam" id="PF17137"/>
    </source>
</evidence>
<organism evidence="7 8">
    <name type="scientific">Vibrio albus</name>
    <dbReference type="NCBI Taxonomy" id="2200953"/>
    <lineage>
        <taxon>Bacteria</taxon>
        <taxon>Pseudomonadati</taxon>
        <taxon>Pseudomonadota</taxon>
        <taxon>Gammaproteobacteria</taxon>
        <taxon>Vibrionales</taxon>
        <taxon>Vibrionaceae</taxon>
        <taxon>Vibrio</taxon>
    </lineage>
</organism>
<dbReference type="GO" id="GO:0004553">
    <property type="term" value="F:hydrolase activity, hydrolyzing O-glycosyl compounds"/>
    <property type="evidence" value="ECO:0007669"/>
    <property type="project" value="InterPro"/>
</dbReference>
<feature type="domain" description="Glycoside hydrolase family 31 TIM barrel" evidence="4">
    <location>
        <begin position="306"/>
        <end position="649"/>
    </location>
</feature>
<gene>
    <name evidence="7" type="ORF">DI392_14455</name>
</gene>
<comment type="caution">
    <text evidence="7">The sequence shown here is derived from an EMBL/GenBank/DDBJ whole genome shotgun (WGS) entry which is preliminary data.</text>
</comment>
<dbReference type="RefSeq" id="WP_109320403.1">
    <property type="nucleotide sequence ID" value="NZ_QFWT01000008.1"/>
</dbReference>
<keyword evidence="3" id="KW-0732">Signal</keyword>
<dbReference type="InterPro" id="IPR013780">
    <property type="entry name" value="Glyco_hydro_b"/>
</dbReference>
<evidence type="ECO:0000259" key="4">
    <source>
        <dbReference type="Pfam" id="PF01055"/>
    </source>
</evidence>
<dbReference type="AlphaFoldDB" id="A0A2U3B755"/>
<dbReference type="CDD" id="cd06598">
    <property type="entry name" value="GH31_transferase_CtsZ"/>
    <property type="match status" value="1"/>
</dbReference>
<dbReference type="PANTHER" id="PTHR43863:SF2">
    <property type="entry name" value="MALTASE-GLUCOAMYLASE"/>
    <property type="match status" value="1"/>
</dbReference>
<accession>A0A2U3B755</accession>
<dbReference type="InterPro" id="IPR017853">
    <property type="entry name" value="GH"/>
</dbReference>
<feature type="signal peptide" evidence="3">
    <location>
        <begin position="1"/>
        <end position="22"/>
    </location>
</feature>
<dbReference type="InterPro" id="IPR051816">
    <property type="entry name" value="Glycosyl_Hydrolase_31"/>
</dbReference>
<dbReference type="OrthoDB" id="176168at2"/>
<keyword evidence="8" id="KW-1185">Reference proteome</keyword>
<dbReference type="EMBL" id="QFWT01000008">
    <property type="protein sequence ID" value="PWI32617.1"/>
    <property type="molecule type" value="Genomic_DNA"/>
</dbReference>
<evidence type="ECO:0000313" key="7">
    <source>
        <dbReference type="EMBL" id="PWI32617.1"/>
    </source>
</evidence>
<dbReference type="Gene3D" id="2.60.40.1180">
    <property type="entry name" value="Golgi alpha-mannosidase II"/>
    <property type="match status" value="2"/>
</dbReference>
<dbReference type="InterPro" id="IPR033403">
    <property type="entry name" value="DUF5110"/>
</dbReference>
<keyword evidence="2" id="KW-0326">Glycosidase</keyword>
<dbReference type="Gene3D" id="2.60.40.1760">
    <property type="entry name" value="glycosyl hydrolase (family 31)"/>
    <property type="match status" value="1"/>
</dbReference>
<evidence type="ECO:0000256" key="3">
    <source>
        <dbReference type="SAM" id="SignalP"/>
    </source>
</evidence>
<dbReference type="InterPro" id="IPR000322">
    <property type="entry name" value="Glyco_hydro_31_TIM"/>
</dbReference>
<dbReference type="Pfam" id="PF21365">
    <property type="entry name" value="Glyco_hydro_31_3rd"/>
    <property type="match status" value="1"/>
</dbReference>